<evidence type="ECO:0000313" key="4">
    <source>
        <dbReference type="EMBL" id="BBE34151.1"/>
    </source>
</evidence>
<dbReference type="Gene3D" id="3.40.630.30">
    <property type="match status" value="1"/>
</dbReference>
<reference evidence="5 7" key="2">
    <citation type="submission" date="2018-10" db="EMBL/GenBank/DDBJ databases">
        <title>Genomic Encyclopedia of Type Strains, Phase IV (KMG-IV): sequencing the most valuable type-strain genomes for metagenomic binning, comparative biology and taxonomic classification.</title>
        <authorList>
            <person name="Goeker M."/>
        </authorList>
    </citation>
    <scope>NUCLEOTIDE SEQUENCE [LARGE SCALE GENOMIC DNA]</scope>
    <source>
        <strain evidence="5 7">DSM 19791</strain>
    </source>
</reference>
<dbReference type="AlphaFoldDB" id="A0AAD1G126"/>
<dbReference type="CDD" id="cd04301">
    <property type="entry name" value="NAT_SF"/>
    <property type="match status" value="1"/>
</dbReference>
<name>A0AAD1G126_SPHMI</name>
<dbReference type="GO" id="GO:0016747">
    <property type="term" value="F:acyltransferase activity, transferring groups other than amino-acyl groups"/>
    <property type="evidence" value="ECO:0007669"/>
    <property type="project" value="InterPro"/>
</dbReference>
<sequence length="176" mass="19684">MTGSPTFETILYRQLKSRDAEIYHALWLDALRLAPSSFGSSLEEEQAKDTSEFARAIERNAIFGAWNGTRGLVGTAGLSVKAGAKTRHKAVLFRLFVAPDWRAKGIGYTLVQHVIREARPLVEAVQLAVATHNTAAVRLYDTCGFREYGLERRALKVGDNDYVDEYLMELTFDDGR</sequence>
<proteinExistence type="predicted"/>
<keyword evidence="7" id="KW-1185">Reference proteome</keyword>
<reference evidence="4 6" key="1">
    <citation type="submission" date="2018-06" db="EMBL/GenBank/DDBJ databases">
        <title>Complete Genome Sequence of the Microcystin-Degrading Bacterium Sphingosinicella microcystinivorans Strain B-9.</title>
        <authorList>
            <person name="Jin H."/>
            <person name="Nishizawa T."/>
            <person name="Guo Y."/>
            <person name="Nishizawa A."/>
            <person name="Park H."/>
            <person name="Kato H."/>
            <person name="Tsuji K."/>
            <person name="Harada K."/>
        </authorList>
    </citation>
    <scope>NUCLEOTIDE SEQUENCE [LARGE SCALE GENOMIC DNA]</scope>
    <source>
        <strain evidence="4 6">B9</strain>
    </source>
</reference>
<organism evidence="4 6">
    <name type="scientific">Sphingosinicella microcystinivorans</name>
    <dbReference type="NCBI Taxonomy" id="335406"/>
    <lineage>
        <taxon>Bacteria</taxon>
        <taxon>Pseudomonadati</taxon>
        <taxon>Pseudomonadota</taxon>
        <taxon>Alphaproteobacteria</taxon>
        <taxon>Sphingomonadales</taxon>
        <taxon>Sphingosinicellaceae</taxon>
        <taxon>Sphingosinicella</taxon>
    </lineage>
</organism>
<keyword evidence="2" id="KW-0012">Acyltransferase</keyword>
<dbReference type="PROSITE" id="PS51186">
    <property type="entry name" value="GNAT"/>
    <property type="match status" value="1"/>
</dbReference>
<dbReference type="EMBL" id="AP018711">
    <property type="protein sequence ID" value="BBE34151.1"/>
    <property type="molecule type" value="Genomic_DNA"/>
</dbReference>
<dbReference type="Proteomes" id="UP000276029">
    <property type="component" value="Unassembled WGS sequence"/>
</dbReference>
<evidence type="ECO:0000256" key="1">
    <source>
        <dbReference type="ARBA" id="ARBA00022679"/>
    </source>
</evidence>
<dbReference type="KEGG" id="smic:SmB9_18090"/>
<dbReference type="Pfam" id="PF00583">
    <property type="entry name" value="Acetyltransf_1"/>
    <property type="match status" value="1"/>
</dbReference>
<evidence type="ECO:0000259" key="3">
    <source>
        <dbReference type="PROSITE" id="PS51186"/>
    </source>
</evidence>
<dbReference type="EMBL" id="RBWX01000007">
    <property type="protein sequence ID" value="RKS91185.1"/>
    <property type="molecule type" value="Genomic_DNA"/>
</dbReference>
<feature type="domain" description="N-acetyltransferase" evidence="3">
    <location>
        <begin position="10"/>
        <end position="173"/>
    </location>
</feature>
<dbReference type="PANTHER" id="PTHR43877">
    <property type="entry name" value="AMINOALKYLPHOSPHONATE N-ACETYLTRANSFERASE-RELATED-RELATED"/>
    <property type="match status" value="1"/>
</dbReference>
<dbReference type="RefSeq" id="WP_121047663.1">
    <property type="nucleotide sequence ID" value="NZ_AP018711.1"/>
</dbReference>
<accession>A0AAD1G126</accession>
<dbReference type="SUPFAM" id="SSF55729">
    <property type="entry name" value="Acyl-CoA N-acyltransferases (Nat)"/>
    <property type="match status" value="1"/>
</dbReference>
<gene>
    <name evidence="4" type="primary">ps305</name>
    <name evidence="5" type="ORF">DFR51_0738</name>
    <name evidence="4" type="ORF">SmB9_18090</name>
</gene>
<dbReference type="InterPro" id="IPR000182">
    <property type="entry name" value="GNAT_dom"/>
</dbReference>
<dbReference type="InterPro" id="IPR050832">
    <property type="entry name" value="Bact_Acetyltransf"/>
</dbReference>
<evidence type="ECO:0000313" key="6">
    <source>
        <dbReference type="Proteomes" id="UP000275727"/>
    </source>
</evidence>
<evidence type="ECO:0000313" key="7">
    <source>
        <dbReference type="Proteomes" id="UP000276029"/>
    </source>
</evidence>
<protein>
    <submittedName>
        <fullName evidence="4 5">N-acetyltransferase</fullName>
    </submittedName>
</protein>
<evidence type="ECO:0000256" key="2">
    <source>
        <dbReference type="ARBA" id="ARBA00023315"/>
    </source>
</evidence>
<evidence type="ECO:0000313" key="5">
    <source>
        <dbReference type="EMBL" id="RKS91185.1"/>
    </source>
</evidence>
<keyword evidence="1" id="KW-0808">Transferase</keyword>
<dbReference type="Proteomes" id="UP000275727">
    <property type="component" value="Chromosome"/>
</dbReference>
<dbReference type="InterPro" id="IPR016181">
    <property type="entry name" value="Acyl_CoA_acyltransferase"/>
</dbReference>